<evidence type="ECO:0000313" key="7">
    <source>
        <dbReference type="EMBL" id="CAH3030344.1"/>
    </source>
</evidence>
<evidence type="ECO:0000256" key="3">
    <source>
        <dbReference type="ARBA" id="ARBA00023125"/>
    </source>
</evidence>
<comment type="similarity">
    <text evidence="6">Belongs to the CTF8 family.</text>
</comment>
<proteinExistence type="inferred from homology"/>
<keyword evidence="4" id="KW-0539">Nucleus</keyword>
<gene>
    <name evidence="7" type="ORF">PEVE_00037798</name>
</gene>
<evidence type="ECO:0000256" key="5">
    <source>
        <dbReference type="ARBA" id="ARBA00023306"/>
    </source>
</evidence>
<reference evidence="7 8" key="1">
    <citation type="submission" date="2022-05" db="EMBL/GenBank/DDBJ databases">
        <authorList>
            <consortium name="Genoscope - CEA"/>
            <person name="William W."/>
        </authorList>
    </citation>
    <scope>NUCLEOTIDE SEQUENCE [LARGE SCALE GENOMIC DNA]</scope>
</reference>
<evidence type="ECO:0000313" key="8">
    <source>
        <dbReference type="Proteomes" id="UP001159427"/>
    </source>
</evidence>
<dbReference type="InterPro" id="IPR018607">
    <property type="entry name" value="Ctf8"/>
</dbReference>
<comment type="subcellular location">
    <subcellularLocation>
        <location evidence="1">Nucleus</location>
    </subcellularLocation>
</comment>
<keyword evidence="2" id="KW-0235">DNA replication</keyword>
<comment type="caution">
    <text evidence="7">The sequence shown here is derived from an EMBL/GenBank/DDBJ whole genome shotgun (WGS) entry which is preliminary data.</text>
</comment>
<evidence type="ECO:0000256" key="2">
    <source>
        <dbReference type="ARBA" id="ARBA00022705"/>
    </source>
</evidence>
<keyword evidence="5" id="KW-0131">Cell cycle</keyword>
<protein>
    <recommendedName>
        <fullName evidence="9">Chromosome transmission fidelity protein 8</fullName>
    </recommendedName>
</protein>
<evidence type="ECO:0000256" key="1">
    <source>
        <dbReference type="ARBA" id="ARBA00004123"/>
    </source>
</evidence>
<keyword evidence="3" id="KW-0238">DNA-binding</keyword>
<dbReference type="Proteomes" id="UP001159427">
    <property type="component" value="Unassembled WGS sequence"/>
</dbReference>
<evidence type="ECO:0008006" key="9">
    <source>
        <dbReference type="Google" id="ProtNLM"/>
    </source>
</evidence>
<dbReference type="EMBL" id="CALNXI010000628">
    <property type="protein sequence ID" value="CAH3030344.1"/>
    <property type="molecule type" value="Genomic_DNA"/>
</dbReference>
<evidence type="ECO:0000256" key="6">
    <source>
        <dbReference type="ARBA" id="ARBA00038447"/>
    </source>
</evidence>
<sequence length="118" mass="13160">MVQIMISMAPEVDNWMIIELQGTLETKEDVSLEGKAIGDLHFDAKGTPMLIIGHHLLAGKVVDLDKPYAVLHKKANIAENDNGRKGDTHYDICALVKKKIIFKTRPKPIVFKSVPISR</sequence>
<accession>A0ABN8MNU7</accession>
<dbReference type="PANTHER" id="PTHR28605">
    <property type="entry name" value="CTF8, CHROMOSOME TRANSMISSION FIDELITY FACTOR 8 HOMOLOG (S. CEREVISIAE)"/>
    <property type="match status" value="1"/>
</dbReference>
<name>A0ABN8MNU7_9CNID</name>
<dbReference type="PANTHER" id="PTHR28605:SF1">
    <property type="entry name" value="CHROMOSOME TRANSMISSION FIDELITY FACTOR 8"/>
    <property type="match status" value="1"/>
</dbReference>
<keyword evidence="8" id="KW-1185">Reference proteome</keyword>
<organism evidence="7 8">
    <name type="scientific">Porites evermanni</name>
    <dbReference type="NCBI Taxonomy" id="104178"/>
    <lineage>
        <taxon>Eukaryota</taxon>
        <taxon>Metazoa</taxon>
        <taxon>Cnidaria</taxon>
        <taxon>Anthozoa</taxon>
        <taxon>Hexacorallia</taxon>
        <taxon>Scleractinia</taxon>
        <taxon>Fungiina</taxon>
        <taxon>Poritidae</taxon>
        <taxon>Porites</taxon>
    </lineage>
</organism>
<dbReference type="Pfam" id="PF09696">
    <property type="entry name" value="Ctf8"/>
    <property type="match status" value="1"/>
</dbReference>
<evidence type="ECO:0000256" key="4">
    <source>
        <dbReference type="ARBA" id="ARBA00023242"/>
    </source>
</evidence>